<evidence type="ECO:0000256" key="4">
    <source>
        <dbReference type="ARBA" id="ARBA00022692"/>
    </source>
</evidence>
<dbReference type="InterPro" id="IPR048279">
    <property type="entry name" value="MdtK-like"/>
</dbReference>
<keyword evidence="6 7" id="KW-0472">Membrane</keyword>
<organism evidence="8 9">
    <name type="scientific">Streptococcus mitis</name>
    <dbReference type="NCBI Taxonomy" id="28037"/>
    <lineage>
        <taxon>Bacteria</taxon>
        <taxon>Bacillati</taxon>
        <taxon>Bacillota</taxon>
        <taxon>Bacilli</taxon>
        <taxon>Lactobacillales</taxon>
        <taxon>Streptococcaceae</taxon>
        <taxon>Streptococcus</taxon>
        <taxon>Streptococcus mitis group</taxon>
    </lineage>
</organism>
<evidence type="ECO:0000256" key="1">
    <source>
        <dbReference type="ARBA" id="ARBA00004651"/>
    </source>
</evidence>
<gene>
    <name evidence="8" type="primary">mepA_1</name>
    <name evidence="8" type="ORF">D8839_02585</name>
</gene>
<keyword evidence="2" id="KW-0813">Transport</keyword>
<feature type="transmembrane region" description="Helical" evidence="7">
    <location>
        <begin position="236"/>
        <end position="262"/>
    </location>
</feature>
<dbReference type="Pfam" id="PF01554">
    <property type="entry name" value="MatE"/>
    <property type="match status" value="2"/>
</dbReference>
<sequence>MNKKRSVDLIHGPILPALLSFAFPILLSNIFQQLYNTADVLIVGRFLGQDSLAAVGATTAIFDLIIGFTLGVGNGMGIVIARYYGARNFTKIKEAVAATWILGGLLSILVMLMGFVGLYPLLQYLDTPAEILPQSYQYISMIVTCVGVSFAYNLFAGLLRSIGDSLAALGFLIFSALVNVVLDLYFITQLHLGVQSAGLATIISQGLSAVLCFYYIRKSVPELLPQLKHFKWNKALYTDLLEQGLAMGLMSSIVSIGSVILQSSVNTFGAVIISAQTAARRIMAFALLPMTAISSAMTTFASQNLGAKRLDRIVQGLRIGSRLSMSWAGFVCIFLFFASPSLVSFLASSTDTYLVENGSLYLQISSVFYPILSLLLIYRNCLQGLGQKVLPLVSSFIELIGKIVFVVLIIPWAGYRGVILCEPLIWLAMTTQLYFSLFRHPLIKEGKAILAAKDNPSSIC</sequence>
<feature type="transmembrane region" description="Helical" evidence="7">
    <location>
        <begin position="138"/>
        <end position="159"/>
    </location>
</feature>
<dbReference type="GO" id="GO:0005886">
    <property type="term" value="C:plasma membrane"/>
    <property type="evidence" value="ECO:0007669"/>
    <property type="project" value="UniProtKB-SubCell"/>
</dbReference>
<dbReference type="Proteomes" id="UP000274376">
    <property type="component" value="Unassembled WGS sequence"/>
</dbReference>
<dbReference type="PANTHER" id="PTHR43549:SF3">
    <property type="entry name" value="MULTIDRUG RESISTANCE PROTEIN YPNP-RELATED"/>
    <property type="match status" value="1"/>
</dbReference>
<comment type="caution">
    <text evidence="8">The sequence shown here is derived from an EMBL/GenBank/DDBJ whole genome shotgun (WGS) entry which is preliminary data.</text>
</comment>
<name>A0A3R9JF41_STRMT</name>
<protein>
    <submittedName>
        <fullName evidence="8">Multidrug export protein MepA</fullName>
    </submittedName>
</protein>
<feature type="transmembrane region" description="Helical" evidence="7">
    <location>
        <begin position="51"/>
        <end position="84"/>
    </location>
</feature>
<evidence type="ECO:0000313" key="8">
    <source>
        <dbReference type="EMBL" id="RSJ08842.1"/>
    </source>
</evidence>
<evidence type="ECO:0000256" key="3">
    <source>
        <dbReference type="ARBA" id="ARBA00022475"/>
    </source>
</evidence>
<evidence type="ECO:0000256" key="7">
    <source>
        <dbReference type="SAM" id="Phobius"/>
    </source>
</evidence>
<reference evidence="8 9" key="1">
    <citation type="submission" date="2018-11" db="EMBL/GenBank/DDBJ databases">
        <title>Species Designations Belie Phenotypic and Genotypic Heterogeneity in Oral Streptococci.</title>
        <authorList>
            <person name="Velsko I."/>
        </authorList>
    </citation>
    <scope>NUCLEOTIDE SEQUENCE [LARGE SCALE GENOMIC DNA]</scope>
    <source>
        <strain evidence="8 9">BCC36</strain>
    </source>
</reference>
<proteinExistence type="predicted"/>
<feature type="transmembrane region" description="Helical" evidence="7">
    <location>
        <begin position="390"/>
        <end position="411"/>
    </location>
</feature>
<feature type="transmembrane region" description="Helical" evidence="7">
    <location>
        <begin position="282"/>
        <end position="302"/>
    </location>
</feature>
<feature type="transmembrane region" description="Helical" evidence="7">
    <location>
        <begin position="323"/>
        <end position="348"/>
    </location>
</feature>
<accession>A0A3R9JF41</accession>
<dbReference type="GO" id="GO:0042910">
    <property type="term" value="F:xenobiotic transmembrane transporter activity"/>
    <property type="evidence" value="ECO:0007669"/>
    <property type="project" value="InterPro"/>
</dbReference>
<feature type="transmembrane region" description="Helical" evidence="7">
    <location>
        <begin position="12"/>
        <end position="31"/>
    </location>
</feature>
<evidence type="ECO:0000256" key="2">
    <source>
        <dbReference type="ARBA" id="ARBA00022448"/>
    </source>
</evidence>
<keyword evidence="5 7" id="KW-1133">Transmembrane helix</keyword>
<comment type="subcellular location">
    <subcellularLocation>
        <location evidence="1">Cell membrane</location>
        <topology evidence="1">Multi-pass membrane protein</topology>
    </subcellularLocation>
</comment>
<dbReference type="AlphaFoldDB" id="A0A3R9JF41"/>
<dbReference type="PIRSF" id="PIRSF006603">
    <property type="entry name" value="DinF"/>
    <property type="match status" value="1"/>
</dbReference>
<dbReference type="EMBL" id="RJOE01000003">
    <property type="protein sequence ID" value="RSJ08842.1"/>
    <property type="molecule type" value="Genomic_DNA"/>
</dbReference>
<keyword evidence="3" id="KW-1003">Cell membrane</keyword>
<keyword evidence="4 7" id="KW-0812">Transmembrane</keyword>
<dbReference type="InterPro" id="IPR052031">
    <property type="entry name" value="Membrane_Transporter-Flippase"/>
</dbReference>
<evidence type="ECO:0000256" key="5">
    <source>
        <dbReference type="ARBA" id="ARBA00022989"/>
    </source>
</evidence>
<dbReference type="CDD" id="cd13138">
    <property type="entry name" value="MATE_yoeA_like"/>
    <property type="match status" value="1"/>
</dbReference>
<feature type="transmembrane region" description="Helical" evidence="7">
    <location>
        <begin position="193"/>
        <end position="216"/>
    </location>
</feature>
<dbReference type="GO" id="GO:0015297">
    <property type="term" value="F:antiporter activity"/>
    <property type="evidence" value="ECO:0007669"/>
    <property type="project" value="InterPro"/>
</dbReference>
<feature type="transmembrane region" description="Helical" evidence="7">
    <location>
        <begin position="360"/>
        <end position="378"/>
    </location>
</feature>
<dbReference type="RefSeq" id="WP_125424892.1">
    <property type="nucleotide sequence ID" value="NZ_RJNU01000001.1"/>
</dbReference>
<dbReference type="NCBIfam" id="TIGR00797">
    <property type="entry name" value="matE"/>
    <property type="match status" value="1"/>
</dbReference>
<dbReference type="InterPro" id="IPR002528">
    <property type="entry name" value="MATE_fam"/>
</dbReference>
<evidence type="ECO:0000313" key="9">
    <source>
        <dbReference type="Proteomes" id="UP000274376"/>
    </source>
</evidence>
<dbReference type="PANTHER" id="PTHR43549">
    <property type="entry name" value="MULTIDRUG RESISTANCE PROTEIN YPNP-RELATED"/>
    <property type="match status" value="1"/>
</dbReference>
<evidence type="ECO:0000256" key="6">
    <source>
        <dbReference type="ARBA" id="ARBA00023136"/>
    </source>
</evidence>
<feature type="transmembrane region" description="Helical" evidence="7">
    <location>
        <begin position="166"/>
        <end position="187"/>
    </location>
</feature>
<feature type="transmembrane region" description="Helical" evidence="7">
    <location>
        <begin position="417"/>
        <end position="437"/>
    </location>
</feature>
<feature type="transmembrane region" description="Helical" evidence="7">
    <location>
        <begin position="96"/>
        <end position="118"/>
    </location>
</feature>